<feature type="domain" description="Aminoacyl-transfer RNA synthetases class-II family profile" evidence="10">
    <location>
        <begin position="27"/>
        <end position="294"/>
    </location>
</feature>
<keyword evidence="3 9" id="KW-0547">Nucleotide-binding</keyword>
<evidence type="ECO:0000256" key="1">
    <source>
        <dbReference type="ARBA" id="ARBA00022490"/>
    </source>
</evidence>
<dbReference type="InterPro" id="IPR004499">
    <property type="entry name" value="Pro-tRNA-ligase_IIa_arc-type"/>
</dbReference>
<dbReference type="InterPro" id="IPR033721">
    <property type="entry name" value="ProRS_core_arch_euk"/>
</dbReference>
<dbReference type="Pfam" id="PF03129">
    <property type="entry name" value="HGTP_anticodon"/>
    <property type="match status" value="1"/>
</dbReference>
<dbReference type="EC" id="6.1.1.15" evidence="9"/>
<dbReference type="InterPro" id="IPR036621">
    <property type="entry name" value="Anticodon-bd_dom_sf"/>
</dbReference>
<dbReference type="PROSITE" id="PS50862">
    <property type="entry name" value="AA_TRNA_LIGASE_II"/>
    <property type="match status" value="1"/>
</dbReference>
<dbReference type="InterPro" id="IPR045864">
    <property type="entry name" value="aa-tRNA-synth_II/BPL/LPL"/>
</dbReference>
<evidence type="ECO:0000256" key="2">
    <source>
        <dbReference type="ARBA" id="ARBA00022598"/>
    </source>
</evidence>
<name>A0A9D1H9T4_9FLAO</name>
<keyword evidence="5 9" id="KW-0648">Protein biosynthesis</keyword>
<dbReference type="PANTHER" id="PTHR43382:SF2">
    <property type="entry name" value="BIFUNCTIONAL GLUTAMATE_PROLINE--TRNA LIGASE"/>
    <property type="match status" value="1"/>
</dbReference>
<evidence type="ECO:0000256" key="8">
    <source>
        <dbReference type="ARBA" id="ARBA00060806"/>
    </source>
</evidence>
<keyword evidence="2 9" id="KW-0436">Ligase</keyword>
<evidence type="ECO:0000313" key="12">
    <source>
        <dbReference type="Proteomes" id="UP000824161"/>
    </source>
</evidence>
<protein>
    <recommendedName>
        <fullName evidence="9">Proline--tRNA ligase</fullName>
        <ecNumber evidence="9">6.1.1.15</ecNumber>
    </recommendedName>
    <alternativeName>
        <fullName evidence="9">Prolyl-tRNA synthetase</fullName>
        <shortName evidence="9">ProRS</shortName>
    </alternativeName>
</protein>
<dbReference type="InterPro" id="IPR017449">
    <property type="entry name" value="Pro-tRNA_synth_II"/>
</dbReference>
<keyword evidence="4 9" id="KW-0067">ATP-binding</keyword>
<organism evidence="11 12">
    <name type="scientific">Candidatus Merdimorpha stercoravium</name>
    <dbReference type="NCBI Taxonomy" id="2840863"/>
    <lineage>
        <taxon>Bacteria</taxon>
        <taxon>Pseudomonadati</taxon>
        <taxon>Bacteroidota</taxon>
        <taxon>Flavobacteriia</taxon>
        <taxon>Flavobacteriales</taxon>
        <taxon>Candidatus Merdimorpha</taxon>
    </lineage>
</organism>
<comment type="function">
    <text evidence="9">Catalyzes the attachment of proline to tRNA(Pro) in a two-step reaction: proline is first activated by ATP to form Pro-AMP and then transferred to the acceptor end of tRNA(Pro).</text>
</comment>
<dbReference type="AlphaFoldDB" id="A0A9D1H9T4"/>
<evidence type="ECO:0000256" key="5">
    <source>
        <dbReference type="ARBA" id="ARBA00022917"/>
    </source>
</evidence>
<dbReference type="GO" id="GO:0005524">
    <property type="term" value="F:ATP binding"/>
    <property type="evidence" value="ECO:0007669"/>
    <property type="project" value="UniProtKB-UniRule"/>
</dbReference>
<comment type="similarity">
    <text evidence="8 9">Belongs to the class-II aminoacyl-tRNA synthetase family. ProS type 3 subfamily.</text>
</comment>
<dbReference type="GO" id="GO:0005737">
    <property type="term" value="C:cytoplasm"/>
    <property type="evidence" value="ECO:0007669"/>
    <property type="project" value="UniProtKB-SubCell"/>
</dbReference>
<dbReference type="SUPFAM" id="SSF52954">
    <property type="entry name" value="Class II aaRS ABD-related"/>
    <property type="match status" value="1"/>
</dbReference>
<dbReference type="EMBL" id="DVLY01000135">
    <property type="protein sequence ID" value="HIT98260.1"/>
    <property type="molecule type" value="Genomic_DNA"/>
</dbReference>
<evidence type="ECO:0000256" key="9">
    <source>
        <dbReference type="HAMAP-Rule" id="MF_01571"/>
    </source>
</evidence>
<evidence type="ECO:0000259" key="10">
    <source>
        <dbReference type="PROSITE" id="PS50862"/>
    </source>
</evidence>
<dbReference type="CDD" id="cd00862">
    <property type="entry name" value="ProRS_anticodon_zinc"/>
    <property type="match status" value="1"/>
</dbReference>
<comment type="caution">
    <text evidence="11">The sequence shown here is derived from an EMBL/GenBank/DDBJ whole genome shotgun (WGS) entry which is preliminary data.</text>
</comment>
<dbReference type="Proteomes" id="UP000824161">
    <property type="component" value="Unassembled WGS sequence"/>
</dbReference>
<dbReference type="SMART" id="SM00946">
    <property type="entry name" value="ProRS-C_1"/>
    <property type="match status" value="1"/>
</dbReference>
<evidence type="ECO:0000256" key="4">
    <source>
        <dbReference type="ARBA" id="ARBA00022840"/>
    </source>
</evidence>
<evidence type="ECO:0000313" key="11">
    <source>
        <dbReference type="EMBL" id="HIT98260.1"/>
    </source>
</evidence>
<gene>
    <name evidence="9" type="primary">proS</name>
    <name evidence="11" type="ORF">IAC44_05400</name>
</gene>
<evidence type="ECO:0000256" key="3">
    <source>
        <dbReference type="ARBA" id="ARBA00022741"/>
    </source>
</evidence>
<comment type="subunit">
    <text evidence="9">Homodimer.</text>
</comment>
<dbReference type="Pfam" id="PF00587">
    <property type="entry name" value="tRNA-synt_2b"/>
    <property type="match status" value="1"/>
</dbReference>
<dbReference type="InterPro" id="IPR006195">
    <property type="entry name" value="aa-tRNA-synth_II"/>
</dbReference>
<dbReference type="InterPro" id="IPR002314">
    <property type="entry name" value="aa-tRNA-synt_IIb"/>
</dbReference>
<dbReference type="HAMAP" id="MF_01571">
    <property type="entry name" value="Pro_tRNA_synth_type3"/>
    <property type="match status" value="1"/>
</dbReference>
<dbReference type="Gene3D" id="3.30.930.10">
    <property type="entry name" value="Bira Bifunctional Protein, Domain 2"/>
    <property type="match status" value="1"/>
</dbReference>
<dbReference type="NCBIfam" id="TIGR00408">
    <property type="entry name" value="proS_fam_I"/>
    <property type="match status" value="1"/>
</dbReference>
<dbReference type="SUPFAM" id="SSF64586">
    <property type="entry name" value="C-terminal domain of ProRS"/>
    <property type="match status" value="1"/>
</dbReference>
<comment type="domain">
    <text evidence="9">Consists of three domains: the N-terminal catalytic domain, the anticodon-binding domain and the C-terminal extension.</text>
</comment>
<dbReference type="Gene3D" id="3.40.50.800">
    <property type="entry name" value="Anticodon-binding domain"/>
    <property type="match status" value="1"/>
</dbReference>
<dbReference type="GO" id="GO:0004827">
    <property type="term" value="F:proline-tRNA ligase activity"/>
    <property type="evidence" value="ECO:0007669"/>
    <property type="project" value="UniProtKB-UniRule"/>
</dbReference>
<accession>A0A9D1H9T4</accession>
<comment type="subcellular location">
    <subcellularLocation>
        <location evidence="9">Cytoplasm</location>
    </subcellularLocation>
</comment>
<dbReference type="InterPro" id="IPR004154">
    <property type="entry name" value="Anticodon-bd"/>
</dbReference>
<dbReference type="CDD" id="cd00778">
    <property type="entry name" value="ProRS_core_arch_euk"/>
    <property type="match status" value="1"/>
</dbReference>
<keyword evidence="6 9" id="KW-0030">Aminoacyl-tRNA synthetase</keyword>
<dbReference type="InterPro" id="IPR016061">
    <property type="entry name" value="Pro-tRNA_ligase_II_C"/>
</dbReference>
<proteinExistence type="inferred from homology"/>
<dbReference type="GO" id="GO:0017101">
    <property type="term" value="C:aminoacyl-tRNA synthetase multienzyme complex"/>
    <property type="evidence" value="ECO:0007669"/>
    <property type="project" value="TreeGrafter"/>
</dbReference>
<dbReference type="PANTHER" id="PTHR43382">
    <property type="entry name" value="PROLYL-TRNA SYNTHETASE"/>
    <property type="match status" value="1"/>
</dbReference>
<reference evidence="11" key="2">
    <citation type="journal article" date="2021" name="PeerJ">
        <title>Extensive microbial diversity within the chicken gut microbiome revealed by metagenomics and culture.</title>
        <authorList>
            <person name="Gilroy R."/>
            <person name="Ravi A."/>
            <person name="Getino M."/>
            <person name="Pursley I."/>
            <person name="Horton D.L."/>
            <person name="Alikhan N.F."/>
            <person name="Baker D."/>
            <person name="Gharbi K."/>
            <person name="Hall N."/>
            <person name="Watson M."/>
            <person name="Adriaenssens E.M."/>
            <person name="Foster-Nyarko E."/>
            <person name="Jarju S."/>
            <person name="Secka A."/>
            <person name="Antonio M."/>
            <person name="Oren A."/>
            <person name="Chaudhuri R.R."/>
            <person name="La Ragione R."/>
            <person name="Hildebrand F."/>
            <person name="Pallen M.J."/>
        </authorList>
    </citation>
    <scope>NUCLEOTIDE SEQUENCE</scope>
    <source>
        <strain evidence="11">1383</strain>
    </source>
</reference>
<dbReference type="SUPFAM" id="SSF55681">
    <property type="entry name" value="Class II aaRS and biotin synthetases"/>
    <property type="match status" value="1"/>
</dbReference>
<evidence type="ECO:0000256" key="6">
    <source>
        <dbReference type="ARBA" id="ARBA00023146"/>
    </source>
</evidence>
<reference evidence="11" key="1">
    <citation type="submission" date="2020-10" db="EMBL/GenBank/DDBJ databases">
        <authorList>
            <person name="Gilroy R."/>
        </authorList>
    </citation>
    <scope>NUCLEOTIDE SEQUENCE</scope>
    <source>
        <strain evidence="11">1383</strain>
    </source>
</reference>
<comment type="catalytic activity">
    <reaction evidence="7 9">
        <text>tRNA(Pro) + L-proline + ATP = L-prolyl-tRNA(Pro) + AMP + diphosphate</text>
        <dbReference type="Rhea" id="RHEA:14305"/>
        <dbReference type="Rhea" id="RHEA-COMP:9700"/>
        <dbReference type="Rhea" id="RHEA-COMP:9702"/>
        <dbReference type="ChEBI" id="CHEBI:30616"/>
        <dbReference type="ChEBI" id="CHEBI:33019"/>
        <dbReference type="ChEBI" id="CHEBI:60039"/>
        <dbReference type="ChEBI" id="CHEBI:78442"/>
        <dbReference type="ChEBI" id="CHEBI:78532"/>
        <dbReference type="ChEBI" id="CHEBI:456215"/>
        <dbReference type="EC" id="6.1.1.15"/>
    </reaction>
</comment>
<keyword evidence="1 9" id="KW-0963">Cytoplasm</keyword>
<sequence length="491" mass="56257">MSKKLTPRAEDYSRWYNELVVRADLAEQSGVRGCMVIKPYGYAIWEKMHDYLDRRFKETGHQNAYFPIFIPKSYFSKEAHHVDGFAKECAVVTHYRLKNAEDGSGIVVDPEARLEEELIVRPTSETIIWDTYRRWIQSYRDLPILVNQWANVVRWEMRTRLFLRTAEFLWQEGHTAHATKEEAIEEARKMLDVYADFAENVMAVPVIKGYKTPTERFAGAEDTYCIEAMMQDGKALQAGTSHFLGQNFAKAFDVKYSDQDNNMSYVWATSWGVSTRLMGALIMTHSDDSGLVLPPALAPIEVVMMPIYKNDQEYAVLREKLHATAAQLRAAGLSVKVDDDDSQKPGWKFHEYELKGVPVRMVLGPKDLEKGQFEVARRDTMTKEFLPMDGIVEAIKALLADIQKNLFDRAAKMRDERTYRVDTWDEFVDVIENRGGFALAHWDGTAQTEEKIKELTKATIRCIPMDFVPEEGKDILTGAPSKGRVIFAKAY</sequence>
<dbReference type="Pfam" id="PF09180">
    <property type="entry name" value="ProRS-C_1"/>
    <property type="match status" value="1"/>
</dbReference>
<dbReference type="Gene3D" id="3.30.110.30">
    <property type="entry name" value="C-terminal domain of ProRS"/>
    <property type="match status" value="1"/>
</dbReference>
<dbReference type="FunFam" id="3.30.930.10:FF:000023">
    <property type="entry name" value="Proline--tRNA ligase"/>
    <property type="match status" value="1"/>
</dbReference>
<evidence type="ECO:0000256" key="7">
    <source>
        <dbReference type="ARBA" id="ARBA00047671"/>
    </source>
</evidence>
<dbReference type="GO" id="GO:0006433">
    <property type="term" value="P:prolyl-tRNA aminoacylation"/>
    <property type="evidence" value="ECO:0007669"/>
    <property type="project" value="UniProtKB-UniRule"/>
</dbReference>